<dbReference type="Proteomes" id="UP000188268">
    <property type="component" value="Unassembled WGS sequence"/>
</dbReference>
<accession>A0A1R3I2A0</accession>
<keyword evidence="4" id="KW-1185">Reference proteome</keyword>
<dbReference type="SUPFAM" id="SSF56112">
    <property type="entry name" value="Protein kinase-like (PK-like)"/>
    <property type="match status" value="2"/>
</dbReference>
<feature type="domain" description="ABC1 atypical kinase-like" evidence="2">
    <location>
        <begin position="233"/>
        <end position="500"/>
    </location>
</feature>
<evidence type="ECO:0000256" key="1">
    <source>
        <dbReference type="ARBA" id="ARBA00009670"/>
    </source>
</evidence>
<comment type="similarity">
    <text evidence="1">Belongs to the protein kinase superfamily. ADCK protein kinase family.</text>
</comment>
<protein>
    <recommendedName>
        <fullName evidence="2">ABC1 atypical kinase-like domain-containing protein</fullName>
    </recommendedName>
</protein>
<evidence type="ECO:0000259" key="2">
    <source>
        <dbReference type="Pfam" id="PF03109"/>
    </source>
</evidence>
<dbReference type="CDD" id="cd13971">
    <property type="entry name" value="ADCK2-like"/>
    <property type="match status" value="2"/>
</dbReference>
<dbReference type="InterPro" id="IPR052402">
    <property type="entry name" value="ADCK_kinase"/>
</dbReference>
<evidence type="ECO:0000313" key="3">
    <source>
        <dbReference type="EMBL" id="OMO76631.1"/>
    </source>
</evidence>
<dbReference type="AlphaFoldDB" id="A0A1R3I2A0"/>
<sequence length="1249" mass="140973">MGGELFGGRLLRLANTRKAAISNQATSRSQYRNYGTTFTVGLRLPQYRVYSHYKFNSGGKVPFVSATNAWKRLTGKCYATGRTLPCLTRMAQAVSLALSRSNLIVPGVSGLTYGGNLALAQRNLVGTENYYPSQNSLYMSSQNVHSNFVSSTLHFFREGVILLVRTLYLAVLFSPSIMMAPFADSFGPQFRNKWLEIVHSTLEKAGPAFIKWGQWAATRPDLFPRDLCIKLSKLHSNAPEHSFAYSKKTVEGAFGRKLSEIFDGFEEEPVASGSIAQVHRAYLRSRYPGQQVKPLEVAVKVRHPGVGDSIRRDFMIMNLVAKMSNFIPTLNWLRLDESVKQFGVFMMAQVDLAKEAAHLSRFIYNFRKWKDVSFPKPIYPLVHPAVLVESFEQGDSVTHYLEGIVGHDQIKSKLAHIGTHALLKMLLVDNFIHADMHPGNIQVRVSQNKTSKKRLFFNKSKPHIIFLDVGMTAELSQSNRVNLLEFFKAVARRDGRTAAESTLRLSKEQNCPNPKAFIEEVKEAFSFWGTPEGDLVHPAECMQQLLEKIRRHKVNIDGSVCTVMVTALVLEGWQRKLDPGYDVMRTIRNVLRAGEWTKHLSYTTEEQSPHDSQGKTDVAELKLLAFANIRKAAQSAISNRPTSQSEYRKYGTVVTVGLRLPRYKAYSPYRFNSGGRPPLLSQNTKQLFCRTYFVRNHSFLSASSAVSHHALVAWKRLTQKCSASGRASPHISRMAQAISLALARSHLIVPGMVGLTYGQFALAQQRTLVETDYYPSQNSLYMRAQDGHAFVSSILLSLVEGVILLVRAVFLAVLFSPSIIMAPFADCCGPKFRKIWLEVVHCTLEQAGPAFIKWGQWAATRPDLFPRDLCTKLSQLHSKAPEHSFAYTKKTIERAFGRKLSEIFEGFEEEPVASGSIAQVHRASLRYNPGQRVKRMEVAVKVRHPGVGESIRRDFVIINLVAKMSKFIPTLNWLRLDESVQQFAVFMMSQVDLAREAAHLSRFIYNFRKWRDVSFPKPVYPLVHPAVLVETYEQGESVAHYVDGIEGHERIKTKLAHIGTHALLKMLLVDNFIHADMHPGNILVRVPQSKASQKRLFKKSKPHVIFLDVGMTAELSKSDRVNLLEFFKAVAHRDGRTAAECTLRLSQQQNCPNPKAFIEEVEESFTFWGTPEGDLVHPAECMQQLLEKVRRHKVNVDGNVCTVLVTTLVLEGWQRKLDPKYNVMRTLRDVVDKVDWAKDLSFTINGLMG</sequence>
<gene>
    <name evidence="3" type="ORF">CCACVL1_15542</name>
</gene>
<name>A0A1R3I2A0_COCAP</name>
<dbReference type="InterPro" id="IPR011009">
    <property type="entry name" value="Kinase-like_dom_sf"/>
</dbReference>
<dbReference type="STRING" id="210143.A0A1R3I2A0"/>
<organism evidence="3 4">
    <name type="scientific">Corchorus capsularis</name>
    <name type="common">Jute</name>
    <dbReference type="NCBI Taxonomy" id="210143"/>
    <lineage>
        <taxon>Eukaryota</taxon>
        <taxon>Viridiplantae</taxon>
        <taxon>Streptophyta</taxon>
        <taxon>Embryophyta</taxon>
        <taxon>Tracheophyta</taxon>
        <taxon>Spermatophyta</taxon>
        <taxon>Magnoliopsida</taxon>
        <taxon>eudicotyledons</taxon>
        <taxon>Gunneridae</taxon>
        <taxon>Pentapetalae</taxon>
        <taxon>rosids</taxon>
        <taxon>malvids</taxon>
        <taxon>Malvales</taxon>
        <taxon>Malvaceae</taxon>
        <taxon>Grewioideae</taxon>
        <taxon>Apeibeae</taxon>
        <taxon>Corchorus</taxon>
    </lineage>
</organism>
<dbReference type="Gramene" id="OMO76631">
    <property type="protein sequence ID" value="OMO76631"/>
    <property type="gene ID" value="CCACVL1_15542"/>
</dbReference>
<dbReference type="PANTHER" id="PTHR45890:SF1">
    <property type="entry name" value="AARF DOMAIN CONTAINING KINASE 2"/>
    <property type="match status" value="1"/>
</dbReference>
<dbReference type="OrthoDB" id="1290869at2759"/>
<dbReference type="InterPro" id="IPR044095">
    <property type="entry name" value="ADCK2_dom"/>
</dbReference>
<dbReference type="InterPro" id="IPR004147">
    <property type="entry name" value="ABC1_dom"/>
</dbReference>
<dbReference type="EMBL" id="AWWV01010865">
    <property type="protein sequence ID" value="OMO76631.1"/>
    <property type="molecule type" value="Genomic_DNA"/>
</dbReference>
<dbReference type="PANTHER" id="PTHR45890">
    <property type="entry name" value="AARF DOMAIN CONTAINING KINASE 2 (PREDICTED)"/>
    <property type="match status" value="1"/>
</dbReference>
<feature type="domain" description="ABC1 atypical kinase-like" evidence="2">
    <location>
        <begin position="875"/>
        <end position="1140"/>
    </location>
</feature>
<reference evidence="3 4" key="1">
    <citation type="submission" date="2013-09" db="EMBL/GenBank/DDBJ databases">
        <title>Corchorus capsularis genome sequencing.</title>
        <authorList>
            <person name="Alam M."/>
            <person name="Haque M.S."/>
            <person name="Islam M.S."/>
            <person name="Emdad E.M."/>
            <person name="Islam M.M."/>
            <person name="Ahmed B."/>
            <person name="Halim A."/>
            <person name="Hossen Q.M.M."/>
            <person name="Hossain M.Z."/>
            <person name="Ahmed R."/>
            <person name="Khan M.M."/>
            <person name="Islam R."/>
            <person name="Rashid M.M."/>
            <person name="Khan S.A."/>
            <person name="Rahman M.S."/>
            <person name="Alam M."/>
        </authorList>
    </citation>
    <scope>NUCLEOTIDE SEQUENCE [LARGE SCALE GENOMIC DNA]</scope>
    <source>
        <strain evidence="4">cv. CVL-1</strain>
        <tissue evidence="3">Whole seedling</tissue>
    </source>
</reference>
<dbReference type="Pfam" id="PF03109">
    <property type="entry name" value="ABC1"/>
    <property type="match status" value="2"/>
</dbReference>
<proteinExistence type="inferred from homology"/>
<comment type="caution">
    <text evidence="3">The sequence shown here is derived from an EMBL/GenBank/DDBJ whole genome shotgun (WGS) entry which is preliminary data.</text>
</comment>
<evidence type="ECO:0000313" key="4">
    <source>
        <dbReference type="Proteomes" id="UP000188268"/>
    </source>
</evidence>